<dbReference type="EMBL" id="WIGN01000206">
    <property type="protein sequence ID" value="KAF6804525.1"/>
    <property type="molecule type" value="Genomic_DNA"/>
</dbReference>
<feature type="region of interest" description="Disordered" evidence="1">
    <location>
        <begin position="1"/>
        <end position="32"/>
    </location>
</feature>
<proteinExistence type="predicted"/>
<organism evidence="2 3">
    <name type="scientific">Colletotrichum sojae</name>
    <dbReference type="NCBI Taxonomy" id="2175907"/>
    <lineage>
        <taxon>Eukaryota</taxon>
        <taxon>Fungi</taxon>
        <taxon>Dikarya</taxon>
        <taxon>Ascomycota</taxon>
        <taxon>Pezizomycotina</taxon>
        <taxon>Sordariomycetes</taxon>
        <taxon>Hypocreomycetidae</taxon>
        <taxon>Glomerellales</taxon>
        <taxon>Glomerellaceae</taxon>
        <taxon>Colletotrichum</taxon>
        <taxon>Colletotrichum orchidearum species complex</taxon>
    </lineage>
</organism>
<reference evidence="2 3" key="1">
    <citation type="journal article" date="2020" name="Phytopathology">
        <title>Genome Sequence Resources of Colletotrichum truncatum, C. plurivorum, C. musicola, and C. sojae: Four Species Pathogenic to Soybean (Glycine max).</title>
        <authorList>
            <person name="Rogerio F."/>
            <person name="Boufleur T.R."/>
            <person name="Ciampi-Guillardi M."/>
            <person name="Sukno S.A."/>
            <person name="Thon M.R."/>
            <person name="Massola Junior N.S."/>
            <person name="Baroncelli R."/>
        </authorList>
    </citation>
    <scope>NUCLEOTIDE SEQUENCE [LARGE SCALE GENOMIC DNA]</scope>
    <source>
        <strain evidence="2 3">LFN0009</strain>
    </source>
</reference>
<comment type="caution">
    <text evidence="2">The sequence shown here is derived from an EMBL/GenBank/DDBJ whole genome shotgun (WGS) entry which is preliminary data.</text>
</comment>
<gene>
    <name evidence="2" type="ORF">CSOJ01_10124</name>
</gene>
<accession>A0A8H6J1Q0</accession>
<evidence type="ECO:0000313" key="3">
    <source>
        <dbReference type="Proteomes" id="UP000652219"/>
    </source>
</evidence>
<keyword evidence="3" id="KW-1185">Reference proteome</keyword>
<evidence type="ECO:0000313" key="2">
    <source>
        <dbReference type="EMBL" id="KAF6804525.1"/>
    </source>
</evidence>
<feature type="region of interest" description="Disordered" evidence="1">
    <location>
        <begin position="63"/>
        <end position="136"/>
    </location>
</feature>
<protein>
    <submittedName>
        <fullName evidence="2">Uncharacterized protein</fullName>
    </submittedName>
</protein>
<name>A0A8H6J1Q0_9PEZI</name>
<dbReference type="Proteomes" id="UP000652219">
    <property type="component" value="Unassembled WGS sequence"/>
</dbReference>
<dbReference type="AlphaFoldDB" id="A0A8H6J1Q0"/>
<sequence length="136" mass="14786">MSSTTPCCGSYASDAEPVRPSAPKTKLSAHAATSIPEPVLGRFRLCPREDEVYVKIIDIMRPFRLPTVQHGPGDRESPAEHGPVESKARHGPAESKRSARTDAELKGMGAQFEPAGAEDTNSMEDTNSSRKRRRLA</sequence>
<feature type="compositionally biased region" description="Basic and acidic residues" evidence="1">
    <location>
        <begin position="72"/>
        <end position="105"/>
    </location>
</feature>
<evidence type="ECO:0000256" key="1">
    <source>
        <dbReference type="SAM" id="MobiDB-lite"/>
    </source>
</evidence>